<keyword evidence="2" id="KW-0663">Pyridoxal phosphate</keyword>
<dbReference type="GO" id="GO:0016829">
    <property type="term" value="F:lyase activity"/>
    <property type="evidence" value="ECO:0007669"/>
    <property type="project" value="UniProtKB-KW"/>
</dbReference>
<dbReference type="Proteomes" id="UP000048965">
    <property type="component" value="Unassembled WGS sequence"/>
</dbReference>
<dbReference type="AlphaFoldDB" id="A0A0P4R535"/>
<reference evidence="4 5" key="2">
    <citation type="journal article" date="2015" name="Stand. Genomic Sci.">
        <title>Draft genome sequence of marine-derived Streptomyces sp. TP-A0598, a producer of anti-MRSA antibiotic lydicamycins.</title>
        <authorList>
            <person name="Komaki H."/>
            <person name="Ichikawa N."/>
            <person name="Hosoyama A."/>
            <person name="Fujita N."/>
            <person name="Igarashi Y."/>
        </authorList>
    </citation>
    <scope>NUCLEOTIDE SEQUENCE [LARGE SCALE GENOMIC DNA]</scope>
    <source>
        <strain evidence="4 5">NBRC 110027</strain>
    </source>
</reference>
<dbReference type="OrthoDB" id="34584at2"/>
<dbReference type="SUPFAM" id="SSF53686">
    <property type="entry name" value="Tryptophan synthase beta subunit-like PLP-dependent enzymes"/>
    <property type="match status" value="1"/>
</dbReference>
<reference evidence="5" key="1">
    <citation type="submission" date="2014-09" db="EMBL/GenBank/DDBJ databases">
        <title>Whole genome shotgun sequence of Streptomyces sp. NBRC 110027.</title>
        <authorList>
            <person name="Komaki H."/>
            <person name="Ichikawa N."/>
            <person name="Katano-Makiyama Y."/>
            <person name="Hosoyama A."/>
            <person name="Hashimoto M."/>
            <person name="Uohara A."/>
            <person name="Kitahashi Y."/>
            <person name="Ohji S."/>
            <person name="Kimura A."/>
            <person name="Yamazoe A."/>
            <person name="Igarashi Y."/>
            <person name="Fujita N."/>
        </authorList>
    </citation>
    <scope>NUCLEOTIDE SEQUENCE [LARGE SCALE GENOMIC DNA]</scope>
    <source>
        <strain evidence="5">NBRC 110027</strain>
    </source>
</reference>
<comment type="caution">
    <text evidence="4">The sequence shown here is derived from an EMBL/GenBank/DDBJ whole genome shotgun (WGS) entry which is preliminary data.</text>
</comment>
<dbReference type="Gene3D" id="3.40.50.1100">
    <property type="match status" value="2"/>
</dbReference>
<dbReference type="GO" id="GO:1901605">
    <property type="term" value="P:alpha-amino acid metabolic process"/>
    <property type="evidence" value="ECO:0007669"/>
    <property type="project" value="UniProtKB-ARBA"/>
</dbReference>
<gene>
    <name evidence="4" type="ORF">TPA0598_03_05710</name>
</gene>
<accession>A0A0P4R535</accession>
<dbReference type="Pfam" id="PF00291">
    <property type="entry name" value="PALP"/>
    <property type="match status" value="1"/>
</dbReference>
<dbReference type="PANTHER" id="PTHR42937">
    <property type="match status" value="1"/>
</dbReference>
<evidence type="ECO:0000313" key="4">
    <source>
        <dbReference type="EMBL" id="GAO08110.1"/>
    </source>
</evidence>
<evidence type="ECO:0000259" key="3">
    <source>
        <dbReference type="Pfam" id="PF00291"/>
    </source>
</evidence>
<dbReference type="NCBIfam" id="NF006058">
    <property type="entry name" value="PRK08206.1"/>
    <property type="match status" value="1"/>
</dbReference>
<evidence type="ECO:0000256" key="2">
    <source>
        <dbReference type="ARBA" id="ARBA00022898"/>
    </source>
</evidence>
<proteinExistence type="predicted"/>
<dbReference type="PANTHER" id="PTHR42937:SF1">
    <property type="entry name" value="DIAMINOPROPIONATE AMMONIA-LYASE"/>
    <property type="match status" value="1"/>
</dbReference>
<protein>
    <submittedName>
        <fullName evidence="4">Probable diaminopropionate ammonia-lyase</fullName>
    </submittedName>
</protein>
<evidence type="ECO:0000313" key="5">
    <source>
        <dbReference type="Proteomes" id="UP000048965"/>
    </source>
</evidence>
<feature type="domain" description="Tryptophan synthase beta chain-like PALP" evidence="3">
    <location>
        <begin position="56"/>
        <end position="358"/>
    </location>
</feature>
<dbReference type="EMBL" id="BBNO01000003">
    <property type="protein sequence ID" value="GAO08110.1"/>
    <property type="molecule type" value="Genomic_DNA"/>
</dbReference>
<dbReference type="InterPro" id="IPR001926">
    <property type="entry name" value="TrpB-like_PALP"/>
</dbReference>
<comment type="cofactor">
    <cofactor evidence="1">
        <name>pyridoxal 5'-phosphate</name>
        <dbReference type="ChEBI" id="CHEBI:597326"/>
    </cofactor>
</comment>
<dbReference type="InterPro" id="IPR036052">
    <property type="entry name" value="TrpB-like_PALP_sf"/>
</dbReference>
<keyword evidence="4" id="KW-0456">Lyase</keyword>
<sequence length="397" mass="40479">MGNIRWTEQWEGPQAAQVSENLASLPAPSWFAHPAARTWTCPPAPADVLGFHAALPGYTPTPLTELPSLAAELNVGRVFVKDESCRLGLPAFKALGASWAVHRTLAERAGTRETGSQEADGPVTLVTATDGNHGRAVARMARLLGQRAHVFVPHGVHPAAVAAIAAEEARITEVSGNYDEAVRRAAAEVAATPAAILIQDTAWPGYERIPGWIVEGYATLFAEIDAQLAALDAGSPDLVAIPVGVGSLAQAAVTHYRSGPAGANPAALLSVEPDSAAGVLTSLTRQTPVTVTTGETTMAGLNCGTPSTLAWPYLRDGLDAAIAVTDAAGARAADDLAALGVPSGPCGAASLAGVRAALTGDGAPTRRASLSLGPASTLVLLSTEGTAANPHHLENPS</sequence>
<organism evidence="4 5">
    <name type="scientific">Streptomyces lydicamycinicus</name>
    <dbReference type="NCBI Taxonomy" id="1546107"/>
    <lineage>
        <taxon>Bacteria</taxon>
        <taxon>Bacillati</taxon>
        <taxon>Actinomycetota</taxon>
        <taxon>Actinomycetes</taxon>
        <taxon>Kitasatosporales</taxon>
        <taxon>Streptomycetaceae</taxon>
        <taxon>Streptomyces</taxon>
    </lineage>
</organism>
<keyword evidence="5" id="KW-1185">Reference proteome</keyword>
<evidence type="ECO:0000256" key="1">
    <source>
        <dbReference type="ARBA" id="ARBA00001933"/>
    </source>
</evidence>
<name>A0A0P4R535_9ACTN</name>